<dbReference type="EMBL" id="CDMZ01005797">
    <property type="protein sequence ID" value="CEM54549.1"/>
    <property type="molecule type" value="Genomic_DNA"/>
</dbReference>
<feature type="region of interest" description="Disordered" evidence="1">
    <location>
        <begin position="1407"/>
        <end position="1429"/>
    </location>
</feature>
<dbReference type="VEuPathDB" id="CryptoDB:Cvel_12875"/>
<feature type="compositionally biased region" description="Polar residues" evidence="1">
    <location>
        <begin position="1086"/>
        <end position="1101"/>
    </location>
</feature>
<feature type="compositionally biased region" description="Polar residues" evidence="1">
    <location>
        <begin position="896"/>
        <end position="905"/>
    </location>
</feature>
<feature type="compositionally biased region" description="Polar residues" evidence="1">
    <location>
        <begin position="975"/>
        <end position="987"/>
    </location>
</feature>
<sequence>MDGRAPEEHHENNDSLPPASFFSYFTSPQGVSYVSEAGPAAELPHEEAFTDLDSEQLPLTFQVATTMEGDGEGEELPPETLPLNDNLHDIPLPTLPPDNSLHPLPMISRPHNPSLYHSGPHGPQTPMRIRSPYHRSHSLPVRGTVRLASPPLSSALLLPPNQTISRGQRGLKLSAKDVLGSSHRASKTRHAREKPRDPRKSTKKIVVPPLSLNPSMLLGAAGFDLLPAPRLRSVNFNATEMAGQAQLARQEVPRDPIAWQHNEVHSSLCRPAIVHPDRRVVERNGRGGPTSYALKKGVSREDHVPFCSSREEEEDDESRIQALRIVKGNSPLGNRPSPAVQRGGARYVHPSDPHLVESAEDEEEEGGTGQGPLCDGQGEEEGRPGTITASESNFRFPHTHTPAFGQEEQEEEDHPDCDYGPIKDDSCPPQYAPPTVLDRERARELEAVITSFFCALPPEGLGAPRGSQLEAVRQSQRRRYSDPMHTQGQRGRRRYEENRGEEYIDDSIMYPQRERERAREAPKRREPLSVSSKGIKGDHRSRAHSVPLIESCVRESPHPSASLPPRKDRERGTQRQTNSTKTKKSSHPKASKDSLPVSTLHPNKVHSPSPCSCRVALLGRQTANEVAFTDPQVEGDSKGDSVRCRSRQNAQQNRVSQTRQKGKAGKEAKTCGDAEHEDADRVWPETLESGTNEQAPLDGARTTGTKNVVKVASQKGETVLRQVKNKKGGAGGIVGGEGVEKEPIEGARLSQFLSVGSPNSGKMLQSGPSLPQLNSNITKQSNATTSIPLPLPLAGGALTVSLEAAEAMNWIPQATAPLPLLKQQSTSLPLNQWGGGPPSASLSPLSPSLSPTVPPSTAPDRRFSCPTSLHFHVSLGNTQPAEAVPVPGETGVSPFPSVQQTSGDNKSPEDPDSTLKNAHPILQKEEEENQKELKKLQSARVAQTKRSPRQAPLLPQTPPTLHPSGVLVEDDQKPPLSQTEQPMTMTPQYLEVPYSPAKGQERIIQCLPSPSSPKVLHLAPFPRAASPPVTLRMAPPSFHQRPATPTFLWGPSRYSPLPAHRPVSPFRPPHRPHPAPLVRQVYSPSLSPVPTIPQRLSTAHPSPSHPLTPVSRRFVSPPRPSPSPPSHPQVLFQRQAVSPIVQVHPQNLHRPLQSPPQRMRIIVSTPRVPAPVEPRTSAPVHVPLQPRAPTPPFRAPTPPVQPLRCVSPPVVPFRASCPRPLTRFPPPFYHLLSAHPQRVSSVSTPPPINTHGLPIVSVQCHRLSPQPTRFQYNLSSSPLHNASPTPAPAAAAVPLPKQPYNFQPISNTAAVQVPPSHPVQIPAFTAQPPTLSRAPLVLLSAEPQPTVVAELPVSPLVVNTPAQVPSPIPAGFQGAHVNPAPIVWHTTTHGAAGTGGFSPHRPAFPLPRNVISTSSSRRPASRLPWRRRGRTGEAELVRCPRVPSPLPQRKAPCQRAAEASRCWICC</sequence>
<feature type="region of interest" description="Disordered" evidence="1">
    <location>
        <begin position="1086"/>
        <end position="1128"/>
    </location>
</feature>
<feature type="region of interest" description="Disordered" evidence="1">
    <location>
        <begin position="1"/>
        <end position="21"/>
    </location>
</feature>
<feature type="region of interest" description="Disordered" evidence="1">
    <location>
        <begin position="628"/>
        <end position="702"/>
    </location>
</feature>
<feature type="region of interest" description="Disordered" evidence="1">
    <location>
        <begin position="325"/>
        <end position="433"/>
    </location>
</feature>
<feature type="region of interest" description="Disordered" evidence="1">
    <location>
        <begin position="879"/>
        <end position="987"/>
    </location>
</feature>
<evidence type="ECO:0000256" key="1">
    <source>
        <dbReference type="SAM" id="MobiDB-lite"/>
    </source>
</evidence>
<feature type="compositionally biased region" description="Low complexity" evidence="1">
    <location>
        <begin position="1412"/>
        <end position="1423"/>
    </location>
</feature>
<reference evidence="2" key="1">
    <citation type="submission" date="2014-11" db="EMBL/GenBank/DDBJ databases">
        <authorList>
            <person name="Otto D Thomas"/>
            <person name="Naeem Raeece"/>
        </authorList>
    </citation>
    <scope>NUCLEOTIDE SEQUENCE</scope>
</reference>
<proteinExistence type="predicted"/>
<feature type="region of interest" description="Disordered" evidence="1">
    <location>
        <begin position="68"/>
        <end position="131"/>
    </location>
</feature>
<feature type="region of interest" description="Disordered" evidence="1">
    <location>
        <begin position="459"/>
        <end position="609"/>
    </location>
</feature>
<feature type="compositionally biased region" description="Basic and acidic residues" evidence="1">
    <location>
        <begin position="1"/>
        <end position="13"/>
    </location>
</feature>
<feature type="compositionally biased region" description="Basic and acidic residues" evidence="1">
    <location>
        <begin position="664"/>
        <end position="683"/>
    </location>
</feature>
<organism evidence="2">
    <name type="scientific">Chromera velia CCMP2878</name>
    <dbReference type="NCBI Taxonomy" id="1169474"/>
    <lineage>
        <taxon>Eukaryota</taxon>
        <taxon>Sar</taxon>
        <taxon>Alveolata</taxon>
        <taxon>Colpodellida</taxon>
        <taxon>Chromeraceae</taxon>
        <taxon>Chromera</taxon>
    </lineage>
</organism>
<protein>
    <submittedName>
        <fullName evidence="2">Uncharacterized protein</fullName>
    </submittedName>
</protein>
<feature type="compositionally biased region" description="Low complexity" evidence="1">
    <location>
        <begin position="838"/>
        <end position="851"/>
    </location>
</feature>
<feature type="compositionally biased region" description="Pro residues" evidence="1">
    <location>
        <begin position="1117"/>
        <end position="1127"/>
    </location>
</feature>
<feature type="region of interest" description="Disordered" evidence="1">
    <location>
        <begin position="829"/>
        <end position="864"/>
    </location>
</feature>
<name>A0A0G4IBH2_9ALVE</name>
<evidence type="ECO:0000313" key="2">
    <source>
        <dbReference type="EMBL" id="CEM54549.1"/>
    </source>
</evidence>
<feature type="compositionally biased region" description="Basic and acidic residues" evidence="1">
    <location>
        <begin position="512"/>
        <end position="527"/>
    </location>
</feature>
<gene>
    <name evidence="2" type="ORF">Cvel_12875</name>
</gene>
<feature type="region of interest" description="Disordered" evidence="1">
    <location>
        <begin position="1169"/>
        <end position="1188"/>
    </location>
</feature>
<feature type="region of interest" description="Disordered" evidence="1">
    <location>
        <begin position="173"/>
        <end position="203"/>
    </location>
</feature>
<feature type="compositionally biased region" description="Polar residues" evidence="1">
    <location>
        <begin position="647"/>
        <end position="659"/>
    </location>
</feature>
<feature type="compositionally biased region" description="Basic residues" evidence="1">
    <location>
        <begin position="184"/>
        <end position="193"/>
    </location>
</feature>
<accession>A0A0G4IBH2</accession>